<dbReference type="Proteomes" id="UP000237105">
    <property type="component" value="Unassembled WGS sequence"/>
</dbReference>
<evidence type="ECO:0000256" key="1">
    <source>
        <dbReference type="ARBA" id="ARBA00022737"/>
    </source>
</evidence>
<keyword evidence="1" id="KW-0677">Repeat</keyword>
<organism evidence="4 5">
    <name type="scientific">Parasponia andersonii</name>
    <name type="common">Sponia andersonii</name>
    <dbReference type="NCBI Taxonomy" id="3476"/>
    <lineage>
        <taxon>Eukaryota</taxon>
        <taxon>Viridiplantae</taxon>
        <taxon>Streptophyta</taxon>
        <taxon>Embryophyta</taxon>
        <taxon>Tracheophyta</taxon>
        <taxon>Spermatophyta</taxon>
        <taxon>Magnoliopsida</taxon>
        <taxon>eudicotyledons</taxon>
        <taxon>Gunneridae</taxon>
        <taxon>Pentapetalae</taxon>
        <taxon>rosids</taxon>
        <taxon>fabids</taxon>
        <taxon>Rosales</taxon>
        <taxon>Cannabaceae</taxon>
        <taxon>Parasponia</taxon>
    </lineage>
</organism>
<name>A0A2P5B6W6_PARAD</name>
<proteinExistence type="predicted"/>
<evidence type="ECO:0000313" key="5">
    <source>
        <dbReference type="Proteomes" id="UP000237105"/>
    </source>
</evidence>
<evidence type="ECO:0000256" key="2">
    <source>
        <dbReference type="SAM" id="MobiDB-lite"/>
    </source>
</evidence>
<dbReference type="InterPro" id="IPR004146">
    <property type="entry name" value="DC1"/>
</dbReference>
<dbReference type="PANTHER" id="PTHR46288">
    <property type="entry name" value="PHORBOL-ESTER/DAG-TYPE DOMAIN-CONTAINING PROTEIN"/>
    <property type="match status" value="1"/>
</dbReference>
<dbReference type="PANTHER" id="PTHR46288:SF68">
    <property type="entry name" value="DC1 DOMAIN-CONTAINING PROTEIN"/>
    <property type="match status" value="1"/>
</dbReference>
<gene>
    <name evidence="4" type="ORF">PanWU01x14_266490</name>
</gene>
<accession>A0A2P5B6W6</accession>
<dbReference type="InterPro" id="IPR046349">
    <property type="entry name" value="C1-like_sf"/>
</dbReference>
<dbReference type="OrthoDB" id="1036688at2759"/>
<feature type="domain" description="DC1" evidence="3">
    <location>
        <begin position="81"/>
        <end position="126"/>
    </location>
</feature>
<dbReference type="STRING" id="3476.A0A2P5B6W6"/>
<dbReference type="AlphaFoldDB" id="A0A2P5B6W6"/>
<keyword evidence="5" id="KW-1185">Reference proteome</keyword>
<reference evidence="5" key="1">
    <citation type="submission" date="2016-06" db="EMBL/GenBank/DDBJ databases">
        <title>Parallel loss of symbiosis genes in relatives of nitrogen-fixing non-legume Parasponia.</title>
        <authorList>
            <person name="Van Velzen R."/>
            <person name="Holmer R."/>
            <person name="Bu F."/>
            <person name="Rutten L."/>
            <person name="Van Zeijl A."/>
            <person name="Liu W."/>
            <person name="Santuari L."/>
            <person name="Cao Q."/>
            <person name="Sharma T."/>
            <person name="Shen D."/>
            <person name="Roswanjaya Y."/>
            <person name="Wardhani T."/>
            <person name="Kalhor M.S."/>
            <person name="Jansen J."/>
            <person name="Van den Hoogen J."/>
            <person name="Gungor B."/>
            <person name="Hartog M."/>
            <person name="Hontelez J."/>
            <person name="Verver J."/>
            <person name="Yang W.-C."/>
            <person name="Schijlen E."/>
            <person name="Repin R."/>
            <person name="Schilthuizen M."/>
            <person name="Schranz E."/>
            <person name="Heidstra R."/>
            <person name="Miyata K."/>
            <person name="Fedorova E."/>
            <person name="Kohlen W."/>
            <person name="Bisseling T."/>
            <person name="Smit S."/>
            <person name="Geurts R."/>
        </authorList>
    </citation>
    <scope>NUCLEOTIDE SEQUENCE [LARGE SCALE GENOMIC DNA]</scope>
    <source>
        <strain evidence="5">cv. WU1-14</strain>
    </source>
</reference>
<dbReference type="SUPFAM" id="SSF57889">
    <property type="entry name" value="Cysteine-rich domain"/>
    <property type="match status" value="1"/>
</dbReference>
<feature type="non-terminal residue" evidence="4">
    <location>
        <position position="1"/>
    </location>
</feature>
<comment type="caution">
    <text evidence="4">The sequence shown here is derived from an EMBL/GenBank/DDBJ whole genome shotgun (WGS) entry which is preliminary data.</text>
</comment>
<evidence type="ECO:0000259" key="3">
    <source>
        <dbReference type="Pfam" id="PF03107"/>
    </source>
</evidence>
<sequence>HRSKKAQKPHKRAKEQKKKKKKEEYKHFSHPHYLKTFQLQNGDVQPNCSGCESSILSGSAYGCYSCNSFSTSNARRPLDHPSHRLHHLTLLPYPAHPNGAHTCDACGLDGTAASYSCPLCDFDVHVPRALLAQTLENPSAHPRELMLSYALPLHGDK</sequence>
<dbReference type="EMBL" id="JXTB01000349">
    <property type="protein sequence ID" value="PON44491.1"/>
    <property type="molecule type" value="Genomic_DNA"/>
</dbReference>
<dbReference type="Pfam" id="PF03107">
    <property type="entry name" value="C1_2"/>
    <property type="match status" value="1"/>
</dbReference>
<evidence type="ECO:0000313" key="4">
    <source>
        <dbReference type="EMBL" id="PON44491.1"/>
    </source>
</evidence>
<feature type="compositionally biased region" description="Basic residues" evidence="2">
    <location>
        <begin position="1"/>
        <end position="21"/>
    </location>
</feature>
<feature type="region of interest" description="Disordered" evidence="2">
    <location>
        <begin position="1"/>
        <end position="25"/>
    </location>
</feature>
<protein>
    <submittedName>
        <fullName evidence="4">C1-like</fullName>
    </submittedName>
</protein>